<dbReference type="EMBL" id="CP032100">
    <property type="protein sequence ID" value="AXX89372.1"/>
    <property type="molecule type" value="Genomic_DNA"/>
</dbReference>
<reference evidence="1 2" key="1">
    <citation type="submission" date="2018-08" db="EMBL/GenBank/DDBJ databases">
        <title>Complete genome of the Arcobacter suis type strain LMG 26152.</title>
        <authorList>
            <person name="Miller W.G."/>
            <person name="Yee E."/>
            <person name="Bono J.L."/>
        </authorList>
    </citation>
    <scope>NUCLEOTIDE SEQUENCE [LARGE SCALE GENOMIC DNA]</scope>
    <source>
        <strain evidence="1 2">CECT 7833</strain>
    </source>
</reference>
<evidence type="ECO:0000313" key="2">
    <source>
        <dbReference type="Proteomes" id="UP000263040"/>
    </source>
</evidence>
<evidence type="ECO:0000313" key="1">
    <source>
        <dbReference type="EMBL" id="AXX89372.1"/>
    </source>
</evidence>
<dbReference type="KEGG" id="asui:ASUIS_0881"/>
<sequence>MKKDFKSMTLRERFDSRGFSPQAYAKAHGVDRATLYDVFSGAITGKKDSSNKSGDARKIIAQLKKDKVWIGKLPWEV</sequence>
<gene>
    <name evidence="1" type="ORF">ASUIS_0881</name>
</gene>
<protein>
    <submittedName>
        <fullName evidence="1">Uncharacterized protein</fullName>
    </submittedName>
</protein>
<name>A0AAD0SX44_9BACT</name>
<organism evidence="1 2">
    <name type="scientific">Arcobacter suis CECT 7833</name>
    <dbReference type="NCBI Taxonomy" id="663365"/>
    <lineage>
        <taxon>Bacteria</taxon>
        <taxon>Pseudomonadati</taxon>
        <taxon>Campylobacterota</taxon>
        <taxon>Epsilonproteobacteria</taxon>
        <taxon>Campylobacterales</taxon>
        <taxon>Arcobacteraceae</taxon>
        <taxon>Arcobacter</taxon>
    </lineage>
</organism>
<accession>A0AAD0SX44</accession>
<dbReference type="RefSeq" id="WP_118885927.1">
    <property type="nucleotide sequence ID" value="NZ_CP032100.1"/>
</dbReference>
<keyword evidence="2" id="KW-1185">Reference proteome</keyword>
<dbReference type="AlphaFoldDB" id="A0AAD0SX44"/>
<dbReference type="Proteomes" id="UP000263040">
    <property type="component" value="Chromosome"/>
</dbReference>
<proteinExistence type="predicted"/>